<dbReference type="Proteomes" id="UP000061432">
    <property type="component" value="Plasmid pMaq22A_1p"/>
</dbReference>
<evidence type="ECO:0000313" key="7">
    <source>
        <dbReference type="Proteomes" id="UP000061432"/>
    </source>
</evidence>
<reference evidence="7" key="2">
    <citation type="submission" date="2015-01" db="EMBL/GenBank/DDBJ databases">
        <title>Complete genome sequence of Methylobacterium aquaticum strain 22A.</title>
        <authorList>
            <person name="Tani A."/>
            <person name="Ogura Y."/>
            <person name="Hayashi T."/>
        </authorList>
    </citation>
    <scope>NUCLEOTIDE SEQUENCE [LARGE SCALE GENOMIC DNA]</scope>
    <source>
        <strain evidence="7">MA-22A</strain>
        <plasmid evidence="7">Plasmid pMaq22A_1p DNA</plasmid>
    </source>
</reference>
<dbReference type="RefSeq" id="WP_060849652.1">
    <property type="nucleotide sequence ID" value="NZ_AP014705.1"/>
</dbReference>
<dbReference type="KEGG" id="maqu:Maq22A_1p30140"/>
<dbReference type="InterPro" id="IPR000847">
    <property type="entry name" value="LysR_HTH_N"/>
</dbReference>
<evidence type="ECO:0000256" key="3">
    <source>
        <dbReference type="ARBA" id="ARBA00023125"/>
    </source>
</evidence>
<dbReference type="Gene3D" id="1.10.10.10">
    <property type="entry name" value="Winged helix-like DNA-binding domain superfamily/Winged helix DNA-binding domain"/>
    <property type="match status" value="1"/>
</dbReference>
<name>A0A0C6FIQ7_9HYPH</name>
<evidence type="ECO:0000313" key="6">
    <source>
        <dbReference type="EMBL" id="BAQ48393.1"/>
    </source>
</evidence>
<proteinExistence type="inferred from homology"/>
<dbReference type="GO" id="GO:0003700">
    <property type="term" value="F:DNA-binding transcription factor activity"/>
    <property type="evidence" value="ECO:0007669"/>
    <property type="project" value="InterPro"/>
</dbReference>
<organism evidence="6 7">
    <name type="scientific">Methylobacterium aquaticum</name>
    <dbReference type="NCBI Taxonomy" id="270351"/>
    <lineage>
        <taxon>Bacteria</taxon>
        <taxon>Pseudomonadati</taxon>
        <taxon>Pseudomonadota</taxon>
        <taxon>Alphaproteobacteria</taxon>
        <taxon>Hyphomicrobiales</taxon>
        <taxon>Methylobacteriaceae</taxon>
        <taxon>Methylobacterium</taxon>
    </lineage>
</organism>
<dbReference type="Pfam" id="PF03466">
    <property type="entry name" value="LysR_substrate"/>
    <property type="match status" value="1"/>
</dbReference>
<evidence type="ECO:0000256" key="2">
    <source>
        <dbReference type="ARBA" id="ARBA00023015"/>
    </source>
</evidence>
<dbReference type="SUPFAM" id="SSF46785">
    <property type="entry name" value="Winged helix' DNA-binding domain"/>
    <property type="match status" value="1"/>
</dbReference>
<keyword evidence="3" id="KW-0238">DNA-binding</keyword>
<keyword evidence="6" id="KW-0614">Plasmid</keyword>
<sequence length="319" mass="34310">MDRLDAMAVFVAVVETGSLAAAGRKLGHSPAAVTRAVAMLEERLGERLLHRSTRALRLTERGEHQVAVYRSILAELAEADGGDAAGDRIAGRIVLTAPELFGRTVLMPVVETFLDEHPDVSLRMLLLNRVVSLIEEGVDVAVRLAPLPASGMIAVKLGEMRRLVCAAPDYLADAGIPPDPGALQHHRCIGTEDGVAREQWHFIDRTSARERRLSTAVQPRIALNGAGAAIDAAIRGQGVCRVMAYQVVEHIEASRLTALLCDYEPEPLPIHLVFHAIPRRNAALRAFVDHATPRLRAAVRDVSDRAARAAGASSGVRSG</sequence>
<dbReference type="EMBL" id="AP014705">
    <property type="protein sequence ID" value="BAQ48393.1"/>
    <property type="molecule type" value="Genomic_DNA"/>
</dbReference>
<dbReference type="InterPro" id="IPR058163">
    <property type="entry name" value="LysR-type_TF_proteobact-type"/>
</dbReference>
<evidence type="ECO:0000256" key="4">
    <source>
        <dbReference type="ARBA" id="ARBA00023163"/>
    </source>
</evidence>
<dbReference type="PANTHER" id="PTHR30537:SF5">
    <property type="entry name" value="HTH-TYPE TRANSCRIPTIONAL ACTIVATOR TTDR-RELATED"/>
    <property type="match status" value="1"/>
</dbReference>
<dbReference type="PATRIC" id="fig|270351.10.peg.5341"/>
<reference evidence="6 7" key="1">
    <citation type="journal article" date="2015" name="Genome Announc.">
        <title>Complete Genome Sequence of Methylobacterium aquaticum Strain 22A, Isolated from Racomitrium japonicum Moss.</title>
        <authorList>
            <person name="Tani A."/>
            <person name="Ogura Y."/>
            <person name="Hayashi T."/>
            <person name="Kimbara K."/>
        </authorList>
    </citation>
    <scope>NUCLEOTIDE SEQUENCE [LARGE SCALE GENOMIC DNA]</scope>
    <source>
        <strain evidence="6 7">MA-22A</strain>
        <plasmid evidence="7">Plasmid pMaq22A_1p DNA</plasmid>
    </source>
</reference>
<keyword evidence="2" id="KW-0805">Transcription regulation</keyword>
<feature type="domain" description="HTH lysR-type" evidence="5">
    <location>
        <begin position="1"/>
        <end position="59"/>
    </location>
</feature>
<dbReference type="FunFam" id="1.10.10.10:FF:000001">
    <property type="entry name" value="LysR family transcriptional regulator"/>
    <property type="match status" value="1"/>
</dbReference>
<dbReference type="InterPro" id="IPR036390">
    <property type="entry name" value="WH_DNA-bd_sf"/>
</dbReference>
<dbReference type="GO" id="GO:0006351">
    <property type="term" value="P:DNA-templated transcription"/>
    <property type="evidence" value="ECO:0007669"/>
    <property type="project" value="TreeGrafter"/>
</dbReference>
<dbReference type="SUPFAM" id="SSF53850">
    <property type="entry name" value="Periplasmic binding protein-like II"/>
    <property type="match status" value="1"/>
</dbReference>
<accession>A0A0C6FIQ7</accession>
<keyword evidence="4" id="KW-0804">Transcription</keyword>
<dbReference type="GO" id="GO:0043565">
    <property type="term" value="F:sequence-specific DNA binding"/>
    <property type="evidence" value="ECO:0007669"/>
    <property type="project" value="TreeGrafter"/>
</dbReference>
<geneLocation type="plasmid" evidence="7">
    <name>pMaq22A_1p DNA</name>
</geneLocation>
<dbReference type="OrthoDB" id="9786526at2"/>
<dbReference type="AlphaFoldDB" id="A0A0C6FIQ7"/>
<dbReference type="Pfam" id="PF00126">
    <property type="entry name" value="HTH_1"/>
    <property type="match status" value="1"/>
</dbReference>
<comment type="similarity">
    <text evidence="1">Belongs to the LysR transcriptional regulatory family.</text>
</comment>
<dbReference type="Gene3D" id="3.40.190.290">
    <property type="match status" value="1"/>
</dbReference>
<dbReference type="PROSITE" id="PS50931">
    <property type="entry name" value="HTH_LYSR"/>
    <property type="match status" value="1"/>
</dbReference>
<gene>
    <name evidence="6" type="primary">lysR</name>
    <name evidence="6" type="ORF">Maq22A_1p30140</name>
</gene>
<evidence type="ECO:0000259" key="5">
    <source>
        <dbReference type="PROSITE" id="PS50931"/>
    </source>
</evidence>
<evidence type="ECO:0000256" key="1">
    <source>
        <dbReference type="ARBA" id="ARBA00009437"/>
    </source>
</evidence>
<dbReference type="InterPro" id="IPR005119">
    <property type="entry name" value="LysR_subst-bd"/>
</dbReference>
<dbReference type="PANTHER" id="PTHR30537">
    <property type="entry name" value="HTH-TYPE TRANSCRIPTIONAL REGULATOR"/>
    <property type="match status" value="1"/>
</dbReference>
<protein>
    <submittedName>
        <fullName evidence="6">Transcriptional regulator</fullName>
    </submittedName>
</protein>
<dbReference type="InterPro" id="IPR036388">
    <property type="entry name" value="WH-like_DNA-bd_sf"/>
</dbReference>